<feature type="chain" id="PRO_5018149350" evidence="1">
    <location>
        <begin position="20"/>
        <end position="70"/>
    </location>
</feature>
<sequence>MAIKAVILVLIFTPGYKDGRQTWNRGYQETLTEDTENARDLGRQWRQVLLINTQERECDVIGEVKSLACL</sequence>
<name>A0A3N0YIP1_ANAGA</name>
<gene>
    <name evidence="2" type="ORF">DPX16_23328</name>
</gene>
<comment type="caution">
    <text evidence="2">The sequence shown here is derived from an EMBL/GenBank/DDBJ whole genome shotgun (WGS) entry which is preliminary data.</text>
</comment>
<accession>A0A3N0YIP1</accession>
<dbReference type="AlphaFoldDB" id="A0A3N0YIP1"/>
<evidence type="ECO:0000313" key="3">
    <source>
        <dbReference type="Proteomes" id="UP000281406"/>
    </source>
</evidence>
<protein>
    <submittedName>
        <fullName evidence="2">Uncharacterized protein</fullName>
    </submittedName>
</protein>
<keyword evidence="1" id="KW-0732">Signal</keyword>
<proteinExistence type="predicted"/>
<reference evidence="2 3" key="1">
    <citation type="submission" date="2018-10" db="EMBL/GenBank/DDBJ databases">
        <title>Genome assembly for a Yunnan-Guizhou Plateau 3E fish, Anabarilius grahami (Regan), and its evolutionary and genetic applications.</title>
        <authorList>
            <person name="Jiang W."/>
        </authorList>
    </citation>
    <scope>NUCLEOTIDE SEQUENCE [LARGE SCALE GENOMIC DNA]</scope>
    <source>
        <strain evidence="2">AG-KIZ</strain>
        <tissue evidence="2">Muscle</tissue>
    </source>
</reference>
<feature type="signal peptide" evidence="1">
    <location>
        <begin position="1"/>
        <end position="19"/>
    </location>
</feature>
<keyword evidence="3" id="KW-1185">Reference proteome</keyword>
<organism evidence="2 3">
    <name type="scientific">Anabarilius grahami</name>
    <name type="common">Kanglang fish</name>
    <name type="synonym">Barilius grahami</name>
    <dbReference type="NCBI Taxonomy" id="495550"/>
    <lineage>
        <taxon>Eukaryota</taxon>
        <taxon>Metazoa</taxon>
        <taxon>Chordata</taxon>
        <taxon>Craniata</taxon>
        <taxon>Vertebrata</taxon>
        <taxon>Euteleostomi</taxon>
        <taxon>Actinopterygii</taxon>
        <taxon>Neopterygii</taxon>
        <taxon>Teleostei</taxon>
        <taxon>Ostariophysi</taxon>
        <taxon>Cypriniformes</taxon>
        <taxon>Xenocyprididae</taxon>
        <taxon>Xenocypridinae</taxon>
        <taxon>Xenocypridinae incertae sedis</taxon>
        <taxon>Anabarilius</taxon>
    </lineage>
</organism>
<dbReference type="Proteomes" id="UP000281406">
    <property type="component" value="Unassembled WGS sequence"/>
</dbReference>
<evidence type="ECO:0000256" key="1">
    <source>
        <dbReference type="SAM" id="SignalP"/>
    </source>
</evidence>
<evidence type="ECO:0000313" key="2">
    <source>
        <dbReference type="EMBL" id="ROL46023.1"/>
    </source>
</evidence>
<dbReference type="EMBL" id="RJVU01042481">
    <property type="protein sequence ID" value="ROL46023.1"/>
    <property type="molecule type" value="Genomic_DNA"/>
</dbReference>